<evidence type="ECO:0000256" key="1">
    <source>
        <dbReference type="SAM" id="MobiDB-lite"/>
    </source>
</evidence>
<name>A0A3N1GTB2_9ACTN</name>
<evidence type="ECO:0000313" key="3">
    <source>
        <dbReference type="Proteomes" id="UP000271683"/>
    </source>
</evidence>
<comment type="caution">
    <text evidence="2">The sequence shown here is derived from an EMBL/GenBank/DDBJ whole genome shotgun (WGS) entry which is preliminary data.</text>
</comment>
<protein>
    <submittedName>
        <fullName evidence="2">Uncharacterized protein</fullName>
    </submittedName>
</protein>
<sequence length="49" mass="5531">MTGKSGPARRRRRRRLEFGPTRPFGPNRPDGCCGPVKRRRPSGPTRPTT</sequence>
<dbReference type="AlphaFoldDB" id="A0A3N1GTB2"/>
<evidence type="ECO:0000313" key="2">
    <source>
        <dbReference type="EMBL" id="ROP33366.1"/>
    </source>
</evidence>
<dbReference type="EMBL" id="RJKL01000001">
    <property type="protein sequence ID" value="ROP33366.1"/>
    <property type="molecule type" value="Genomic_DNA"/>
</dbReference>
<reference evidence="2 3" key="1">
    <citation type="submission" date="2018-11" db="EMBL/GenBank/DDBJ databases">
        <title>Sequencing the genomes of 1000 actinobacteria strains.</title>
        <authorList>
            <person name="Klenk H.-P."/>
        </authorList>
    </citation>
    <scope>NUCLEOTIDE SEQUENCE [LARGE SCALE GENOMIC DNA]</scope>
    <source>
        <strain evidence="2 3">DSM 43634</strain>
    </source>
</reference>
<accession>A0A3N1GTB2</accession>
<dbReference type="Proteomes" id="UP000271683">
    <property type="component" value="Unassembled WGS sequence"/>
</dbReference>
<organism evidence="2 3">
    <name type="scientific">Couchioplanes caeruleus</name>
    <dbReference type="NCBI Taxonomy" id="56438"/>
    <lineage>
        <taxon>Bacteria</taxon>
        <taxon>Bacillati</taxon>
        <taxon>Actinomycetota</taxon>
        <taxon>Actinomycetes</taxon>
        <taxon>Micromonosporales</taxon>
        <taxon>Micromonosporaceae</taxon>
        <taxon>Couchioplanes</taxon>
    </lineage>
</organism>
<proteinExistence type="predicted"/>
<gene>
    <name evidence="2" type="ORF">EDD30_6340</name>
</gene>
<feature type="region of interest" description="Disordered" evidence="1">
    <location>
        <begin position="1"/>
        <end position="49"/>
    </location>
</feature>